<evidence type="ECO:0000313" key="7">
    <source>
        <dbReference type="Proteomes" id="UP000031599"/>
    </source>
</evidence>
<dbReference type="FunFam" id="3.40.50.1100:FF:000005">
    <property type="entry name" value="Threonine dehydratase catabolic"/>
    <property type="match status" value="1"/>
</dbReference>
<evidence type="ECO:0000256" key="2">
    <source>
        <dbReference type="ARBA" id="ARBA00010869"/>
    </source>
</evidence>
<comment type="cofactor">
    <cofactor evidence="1">
        <name>pyridoxal 5'-phosphate</name>
        <dbReference type="ChEBI" id="CHEBI:597326"/>
    </cofactor>
</comment>
<reference evidence="6 7" key="1">
    <citation type="submission" date="2014-12" db="EMBL/GenBank/DDBJ databases">
        <title>Genome assembly of Enhygromyxa salina DSM 15201.</title>
        <authorList>
            <person name="Sharma G."/>
            <person name="Subramanian S."/>
        </authorList>
    </citation>
    <scope>NUCLEOTIDE SEQUENCE [LARGE SCALE GENOMIC DNA]</scope>
    <source>
        <strain evidence="6 7">DSM 15201</strain>
    </source>
</reference>
<protein>
    <submittedName>
        <fullName evidence="6">Threonine dehydratase</fullName>
    </submittedName>
</protein>
<gene>
    <name evidence="6" type="ORF">DB30_00462</name>
</gene>
<feature type="domain" description="Tryptophan synthase beta chain-like PALP" evidence="5">
    <location>
        <begin position="53"/>
        <end position="346"/>
    </location>
</feature>
<evidence type="ECO:0000256" key="3">
    <source>
        <dbReference type="ARBA" id="ARBA00022898"/>
    </source>
</evidence>
<dbReference type="PANTHER" id="PTHR48078">
    <property type="entry name" value="THREONINE DEHYDRATASE, MITOCHONDRIAL-RELATED"/>
    <property type="match status" value="1"/>
</dbReference>
<dbReference type="GO" id="GO:0003941">
    <property type="term" value="F:L-serine ammonia-lyase activity"/>
    <property type="evidence" value="ECO:0007669"/>
    <property type="project" value="TreeGrafter"/>
</dbReference>
<evidence type="ECO:0000256" key="4">
    <source>
        <dbReference type="ARBA" id="ARBA00023239"/>
    </source>
</evidence>
<dbReference type="PANTHER" id="PTHR48078:SF6">
    <property type="entry name" value="L-THREONINE DEHYDRATASE CATABOLIC TDCB"/>
    <property type="match status" value="1"/>
</dbReference>
<evidence type="ECO:0000313" key="6">
    <source>
        <dbReference type="EMBL" id="KIG13239.1"/>
    </source>
</evidence>
<evidence type="ECO:0000259" key="5">
    <source>
        <dbReference type="Pfam" id="PF00291"/>
    </source>
</evidence>
<dbReference type="EMBL" id="JMCC02000104">
    <property type="protein sequence ID" value="KIG13239.1"/>
    <property type="molecule type" value="Genomic_DNA"/>
</dbReference>
<dbReference type="AlphaFoldDB" id="A0A0C1Z6K6"/>
<dbReference type="Pfam" id="PF00291">
    <property type="entry name" value="PALP"/>
    <property type="match status" value="1"/>
</dbReference>
<dbReference type="InterPro" id="IPR050147">
    <property type="entry name" value="Ser/Thr_Dehydratase"/>
</dbReference>
<name>A0A0C1Z6K6_9BACT</name>
<accession>A0A0C1Z6K6</accession>
<organism evidence="6 7">
    <name type="scientific">Enhygromyxa salina</name>
    <dbReference type="NCBI Taxonomy" id="215803"/>
    <lineage>
        <taxon>Bacteria</taxon>
        <taxon>Pseudomonadati</taxon>
        <taxon>Myxococcota</taxon>
        <taxon>Polyangia</taxon>
        <taxon>Nannocystales</taxon>
        <taxon>Nannocystaceae</taxon>
        <taxon>Enhygromyxa</taxon>
    </lineage>
</organism>
<dbReference type="GO" id="GO:0006567">
    <property type="term" value="P:L-threonine catabolic process"/>
    <property type="evidence" value="ECO:0007669"/>
    <property type="project" value="TreeGrafter"/>
</dbReference>
<dbReference type="GO" id="GO:0004794">
    <property type="term" value="F:threonine deaminase activity"/>
    <property type="evidence" value="ECO:0007669"/>
    <property type="project" value="TreeGrafter"/>
</dbReference>
<comment type="similarity">
    <text evidence="2">Belongs to the serine/threonine dehydratase family.</text>
</comment>
<dbReference type="CDD" id="cd01562">
    <property type="entry name" value="Thr-dehyd"/>
    <property type="match status" value="1"/>
</dbReference>
<dbReference type="SUPFAM" id="SSF53686">
    <property type="entry name" value="Tryptophan synthase beta subunit-like PLP-dependent enzymes"/>
    <property type="match status" value="1"/>
</dbReference>
<proteinExistence type="inferred from homology"/>
<dbReference type="GO" id="GO:0006565">
    <property type="term" value="P:L-serine catabolic process"/>
    <property type="evidence" value="ECO:0007669"/>
    <property type="project" value="TreeGrafter"/>
</dbReference>
<dbReference type="InterPro" id="IPR036052">
    <property type="entry name" value="TrpB-like_PALP_sf"/>
</dbReference>
<dbReference type="Proteomes" id="UP000031599">
    <property type="component" value="Unassembled WGS sequence"/>
</dbReference>
<keyword evidence="4" id="KW-0456">Lyase</keyword>
<sequence>MWVARGSAIVDRVNRQGPMSPQTSPAPLETSAWTGPTSLEAIRAARASIEAWIVETPLWAWRSPTLSSRRETDTPVWLKLELLQRAGSFKPRGALTVMRTLDADALARGVTAISAGNHAMAVGYAAQVLGTTAKVVMPNNANPGRIEGCRRYGAEVVLVEDVHAGFRRVEQIAADEGRTFVHPFEGPLTALGTAGVGLELIEQARAAGTDLDAVIVPIGGGGLCAGVAAAVKLAAPNCEVFGVEPIGADSMHRSFAAGAPASIDAVRTIADSLGAPYAKPYSFELCRANVDELVLVDDDQLRDAMRLLFRDAKLAVEPAGAAATAALLGPLRARLVNAKVGVVVCGSNIDEASFAALLGL</sequence>
<comment type="caution">
    <text evidence="6">The sequence shown here is derived from an EMBL/GenBank/DDBJ whole genome shotgun (WGS) entry which is preliminary data.</text>
</comment>
<keyword evidence="3" id="KW-0663">Pyridoxal phosphate</keyword>
<dbReference type="InterPro" id="IPR001926">
    <property type="entry name" value="TrpB-like_PALP"/>
</dbReference>
<dbReference type="GO" id="GO:0009097">
    <property type="term" value="P:isoleucine biosynthetic process"/>
    <property type="evidence" value="ECO:0007669"/>
    <property type="project" value="TreeGrafter"/>
</dbReference>
<evidence type="ECO:0000256" key="1">
    <source>
        <dbReference type="ARBA" id="ARBA00001933"/>
    </source>
</evidence>
<dbReference type="Gene3D" id="3.40.50.1100">
    <property type="match status" value="2"/>
</dbReference>